<evidence type="ECO:0000259" key="3">
    <source>
        <dbReference type="PROSITE" id="PS50043"/>
    </source>
</evidence>
<dbReference type="SUPFAM" id="SSF52172">
    <property type="entry name" value="CheY-like"/>
    <property type="match status" value="1"/>
</dbReference>
<dbReference type="RefSeq" id="WP_359041282.1">
    <property type="nucleotide sequence ID" value="NZ_JBEZVI010000008.1"/>
</dbReference>
<dbReference type="Proteomes" id="UP001550853">
    <property type="component" value="Unassembled WGS sequence"/>
</dbReference>
<dbReference type="PRINTS" id="PR00038">
    <property type="entry name" value="HTHLUXR"/>
</dbReference>
<protein>
    <submittedName>
        <fullName evidence="4">Response regulator transcription factor</fullName>
    </submittedName>
</protein>
<keyword evidence="1" id="KW-0238">DNA-binding</keyword>
<proteinExistence type="predicted"/>
<comment type="caution">
    <text evidence="4">The sequence shown here is derived from an EMBL/GenBank/DDBJ whole genome shotgun (WGS) entry which is preliminary data.</text>
</comment>
<evidence type="ECO:0000313" key="4">
    <source>
        <dbReference type="EMBL" id="MEU3710936.1"/>
    </source>
</evidence>
<dbReference type="InterPro" id="IPR000792">
    <property type="entry name" value="Tscrpt_reg_LuxR_C"/>
</dbReference>
<dbReference type="InterPro" id="IPR016032">
    <property type="entry name" value="Sig_transdc_resp-reg_C-effctor"/>
</dbReference>
<keyword evidence="5" id="KW-1185">Reference proteome</keyword>
<dbReference type="Pfam" id="PF00196">
    <property type="entry name" value="GerE"/>
    <property type="match status" value="1"/>
</dbReference>
<dbReference type="EMBL" id="JBEZVI010000008">
    <property type="protein sequence ID" value="MEU3710936.1"/>
    <property type="molecule type" value="Genomic_DNA"/>
</dbReference>
<dbReference type="PANTHER" id="PTHR43214:SF43">
    <property type="entry name" value="TWO-COMPONENT RESPONSE REGULATOR"/>
    <property type="match status" value="1"/>
</dbReference>
<dbReference type="SMART" id="SM00421">
    <property type="entry name" value="HTH_LUXR"/>
    <property type="match status" value="1"/>
</dbReference>
<dbReference type="CDD" id="cd06170">
    <property type="entry name" value="LuxR_C_like"/>
    <property type="match status" value="1"/>
</dbReference>
<organism evidence="4 5">
    <name type="scientific">Streptomyces catenulae</name>
    <dbReference type="NCBI Taxonomy" id="66875"/>
    <lineage>
        <taxon>Bacteria</taxon>
        <taxon>Bacillati</taxon>
        <taxon>Actinomycetota</taxon>
        <taxon>Actinomycetes</taxon>
        <taxon>Kitasatosporales</taxon>
        <taxon>Streptomycetaceae</taxon>
        <taxon>Streptomyces</taxon>
    </lineage>
</organism>
<name>A0ABV2YYW2_9ACTN</name>
<evidence type="ECO:0000256" key="2">
    <source>
        <dbReference type="SAM" id="MobiDB-lite"/>
    </source>
</evidence>
<evidence type="ECO:0000313" key="5">
    <source>
        <dbReference type="Proteomes" id="UP001550853"/>
    </source>
</evidence>
<accession>A0ABV2YYW2</accession>
<reference evidence="4 5" key="1">
    <citation type="submission" date="2024-06" db="EMBL/GenBank/DDBJ databases">
        <title>The Natural Products Discovery Center: Release of the First 8490 Sequenced Strains for Exploring Actinobacteria Biosynthetic Diversity.</title>
        <authorList>
            <person name="Kalkreuter E."/>
            <person name="Kautsar S.A."/>
            <person name="Yang D."/>
            <person name="Bader C.D."/>
            <person name="Teijaro C.N."/>
            <person name="Fluegel L."/>
            <person name="Davis C.M."/>
            <person name="Simpson J.R."/>
            <person name="Lauterbach L."/>
            <person name="Steele A.D."/>
            <person name="Gui C."/>
            <person name="Meng S."/>
            <person name="Li G."/>
            <person name="Viehrig K."/>
            <person name="Ye F."/>
            <person name="Su P."/>
            <person name="Kiefer A.F."/>
            <person name="Nichols A."/>
            <person name="Cepeda A.J."/>
            <person name="Yan W."/>
            <person name="Fan B."/>
            <person name="Jiang Y."/>
            <person name="Adhikari A."/>
            <person name="Zheng C.-J."/>
            <person name="Schuster L."/>
            <person name="Cowan T.M."/>
            <person name="Smanski M.J."/>
            <person name="Chevrette M.G."/>
            <person name="De Carvalho L.P.S."/>
            <person name="Shen B."/>
        </authorList>
    </citation>
    <scope>NUCLEOTIDE SEQUENCE [LARGE SCALE GENOMIC DNA]</scope>
    <source>
        <strain evidence="4 5">NPDC033039</strain>
    </source>
</reference>
<dbReference type="InterPro" id="IPR011006">
    <property type="entry name" value="CheY-like_superfamily"/>
</dbReference>
<dbReference type="PROSITE" id="PS50043">
    <property type="entry name" value="HTH_LUXR_2"/>
    <property type="match status" value="1"/>
</dbReference>
<evidence type="ECO:0000256" key="1">
    <source>
        <dbReference type="ARBA" id="ARBA00023125"/>
    </source>
</evidence>
<dbReference type="SUPFAM" id="SSF46894">
    <property type="entry name" value="C-terminal effector domain of the bipartite response regulators"/>
    <property type="match status" value="1"/>
</dbReference>
<feature type="region of interest" description="Disordered" evidence="2">
    <location>
        <begin position="1"/>
        <end position="32"/>
    </location>
</feature>
<dbReference type="Gene3D" id="3.40.50.2300">
    <property type="match status" value="1"/>
</dbReference>
<dbReference type="PANTHER" id="PTHR43214">
    <property type="entry name" value="TWO-COMPONENT RESPONSE REGULATOR"/>
    <property type="match status" value="1"/>
</dbReference>
<gene>
    <name evidence="4" type="ORF">AB0E61_12675</name>
</gene>
<dbReference type="InterPro" id="IPR039420">
    <property type="entry name" value="WalR-like"/>
</dbReference>
<feature type="domain" description="HTH luxR-type" evidence="3">
    <location>
        <begin position="110"/>
        <end position="175"/>
    </location>
</feature>
<sequence>MERVQDLPLTPGPDAPDAILYSPPAYDHAGTEPPARTLDRLVACAPVLLVSGFVQPYRLLGAVRAGVLGCVTDQVDDEELLRAVGTVVTGGFHLSATLVPRLRNELEQPGGIEPRSLARRELEALRLLAEGLTHGQIGRRMGLSEATVSTYVKRIRAKLNVGNKADLTRTAIELGLLREPRPKLAASAVGPLATPGRAAGGRLTDRAYAG</sequence>